<keyword evidence="2 4" id="KW-0560">Oxidoreductase</keyword>
<dbReference type="EMBL" id="CP003179">
    <property type="protein sequence ID" value="AEW04489.1"/>
    <property type="molecule type" value="Genomic_DNA"/>
</dbReference>
<reference evidence="4 5" key="2">
    <citation type="journal article" date="2012" name="Stand. Genomic Sci.">
        <title>Complete genome sequence of the moderately thermophilic mineral-sulfide-oxidizing firmicute Sulfobacillus acidophilus type strain (NAL(T)).</title>
        <authorList>
            <person name="Anderson I."/>
            <person name="Chertkov O."/>
            <person name="Chen A."/>
            <person name="Saunders E."/>
            <person name="Lapidus A."/>
            <person name="Nolan M."/>
            <person name="Lucas S."/>
            <person name="Hammon N."/>
            <person name="Deshpande S."/>
            <person name="Cheng J.F."/>
            <person name="Han C."/>
            <person name="Tapia R."/>
            <person name="Goodwin L.A."/>
            <person name="Pitluck S."/>
            <person name="Liolios K."/>
            <person name="Pagani I."/>
            <person name="Ivanova N."/>
            <person name="Mikhailova N."/>
            <person name="Pati A."/>
            <person name="Palaniappan K."/>
            <person name="Land M."/>
            <person name="Pan C."/>
            <person name="Rohde M."/>
            <person name="Pukall R."/>
            <person name="Goker M."/>
            <person name="Detter J.C."/>
            <person name="Woyke T."/>
            <person name="Bristow J."/>
            <person name="Eisen J.A."/>
            <person name="Markowitz V."/>
            <person name="Hugenholtz P."/>
            <person name="Kyrpides N.C."/>
            <person name="Klenk H.P."/>
            <person name="Mavromatis K."/>
        </authorList>
    </citation>
    <scope>NUCLEOTIDE SEQUENCE [LARGE SCALE GENOMIC DNA]</scope>
    <source>
        <strain evidence="5">ATCC 700253 / DSM 10332 / NAL</strain>
    </source>
</reference>
<dbReference type="SUPFAM" id="SSF56003">
    <property type="entry name" value="Molybdenum cofactor-binding domain"/>
    <property type="match status" value="1"/>
</dbReference>
<protein>
    <submittedName>
        <fullName evidence="4">Carbon-monoxide dehydrogenase (Acceptor)</fullName>
        <ecNumber evidence="4">1.2.99.2</ecNumber>
    </submittedName>
</protein>
<dbReference type="AlphaFoldDB" id="G8TTA9"/>
<dbReference type="GO" id="GO:0016491">
    <property type="term" value="F:oxidoreductase activity"/>
    <property type="evidence" value="ECO:0007669"/>
    <property type="project" value="UniProtKB-KW"/>
</dbReference>
<gene>
    <name evidence="4" type="ordered locus">Sulac_0988</name>
</gene>
<evidence type="ECO:0000256" key="2">
    <source>
        <dbReference type="ARBA" id="ARBA00023002"/>
    </source>
</evidence>
<evidence type="ECO:0000313" key="5">
    <source>
        <dbReference type="Proteomes" id="UP000005439"/>
    </source>
</evidence>
<sequence length="756" mass="82212">MPTERSTSWVGTRVPRLEDRPLITGQGRYVSDIHFDGELTAVFVRSTHAHARIRNVDLSRAKTMPGVQAIYTGRSLPALARELPDGHRISPRGLTPDEVFYVGEPLAVILADSRYTGEDAAEAVHVGYEPLPVVAHIDDAVNGPTVLHPTVAQNLYDPIHYEKGDGSRALQQADVVIEERLEIGRVSAQPMEPRGVVAHWDANQQTLTVYHSTQSVHRAQERIAQFVGLPLHQVRVIAPDVGGGFGVKNGAYPEEAVVSYLAYLLQRPIRWIGDRFEEFLSTYQEREQIHDVQLGVTHTGEIVALVDTFYQDNGAYPAGGPLVTNTTARNLIGPYRIPHFAIDGHTVLTNKVPQAPYRGAGRPQGHYVIERMLDRAADKLGIDRAEIRLRNLLTPADLPYDTGLPQVVYDSGDYRGGFEKLLAFLNYPALRETAADGQRIGIGLANYVEISGGFAFEGARIRLTTAGRIEILTGAATQGQGHRTALAQIAADRLQVPLESIRVIEGDTGEIAKGIGTFGSRTMIFAGNATRIATDDFIQQAKKAVAEKLEAHAADIHLGPQGFFVGGVPGLTVSWTELATWLVSRQKPLPEAEHYFSSNTPTFGYGAHALVVQVDPATYQVSIRQYVILHDGGVIINPLLADGQVIGAAVQGLGSALWEEMIYGDDGQPLTTTFLDYHLPGAVESPDITILHENYPAPSNPLGFKGVGEAGIIPSQTLVLSAVEDAFRDLGLALNRAPVTPRRLFEAVSRAQEVMS</sequence>
<dbReference type="InterPro" id="IPR000674">
    <property type="entry name" value="Ald_Oxase/Xan_DH_a/b"/>
</dbReference>
<feature type="domain" description="Aldehyde oxidase/xanthine dehydrogenase a/b hammerhead" evidence="3">
    <location>
        <begin position="24"/>
        <end position="132"/>
    </location>
</feature>
<reference evidence="5" key="1">
    <citation type="submission" date="2011-12" db="EMBL/GenBank/DDBJ databases">
        <title>The complete genome of chromosome of Sulfobacillus acidophilus DSM 10332.</title>
        <authorList>
            <person name="Lucas S."/>
            <person name="Han J."/>
            <person name="Lapidus A."/>
            <person name="Bruce D."/>
            <person name="Goodwin L."/>
            <person name="Pitluck S."/>
            <person name="Peters L."/>
            <person name="Kyrpides N."/>
            <person name="Mavromatis K."/>
            <person name="Ivanova N."/>
            <person name="Mikhailova N."/>
            <person name="Chertkov O."/>
            <person name="Saunders E."/>
            <person name="Detter J.C."/>
            <person name="Tapia R."/>
            <person name="Han C."/>
            <person name="Land M."/>
            <person name="Hauser L."/>
            <person name="Markowitz V."/>
            <person name="Cheng J.-F."/>
            <person name="Hugenholtz P."/>
            <person name="Woyke T."/>
            <person name="Wu D."/>
            <person name="Pukall R."/>
            <person name="Gehrich-Schroeter G."/>
            <person name="Schneider S."/>
            <person name="Klenk H.-P."/>
            <person name="Eisen J.A."/>
        </authorList>
    </citation>
    <scope>NUCLEOTIDE SEQUENCE [LARGE SCALE GENOMIC DNA]</scope>
    <source>
        <strain evidence="5">ATCC 700253 / DSM 10332 / NAL</strain>
    </source>
</reference>
<dbReference type="Pfam" id="PF20256">
    <property type="entry name" value="MoCoBD_2"/>
    <property type="match status" value="1"/>
</dbReference>
<dbReference type="Gene3D" id="3.90.1170.50">
    <property type="entry name" value="Aldehyde oxidase/xanthine dehydrogenase, a/b hammerhead"/>
    <property type="match status" value="1"/>
</dbReference>
<dbReference type="Pfam" id="PF02738">
    <property type="entry name" value="MoCoBD_1"/>
    <property type="match status" value="1"/>
</dbReference>
<evidence type="ECO:0000259" key="3">
    <source>
        <dbReference type="SMART" id="SM01008"/>
    </source>
</evidence>
<dbReference type="KEGG" id="sap:Sulac_0988"/>
<dbReference type="Pfam" id="PF01315">
    <property type="entry name" value="Ald_Xan_dh_C"/>
    <property type="match status" value="1"/>
</dbReference>
<name>G8TTA9_SULAD</name>
<organism evidence="4 5">
    <name type="scientific">Sulfobacillus acidophilus (strain ATCC 700253 / DSM 10332 / NAL)</name>
    <dbReference type="NCBI Taxonomy" id="679936"/>
    <lineage>
        <taxon>Bacteria</taxon>
        <taxon>Bacillati</taxon>
        <taxon>Bacillota</taxon>
        <taxon>Clostridia</taxon>
        <taxon>Eubacteriales</taxon>
        <taxon>Clostridiales Family XVII. Incertae Sedis</taxon>
        <taxon>Sulfobacillus</taxon>
    </lineage>
</organism>
<dbReference type="InterPro" id="IPR016208">
    <property type="entry name" value="Ald_Oxase/xanthine_DH-like"/>
</dbReference>
<accession>G8TTA9</accession>
<dbReference type="HOGENOM" id="CLU_001681_2_0_9"/>
<dbReference type="InterPro" id="IPR036856">
    <property type="entry name" value="Ald_Oxase/Xan_DH_a/b_sf"/>
</dbReference>
<dbReference type="EC" id="1.2.99.2" evidence="4"/>
<dbReference type="STRING" id="679936.Sulac_0988"/>
<dbReference type="Gene3D" id="3.30.365.10">
    <property type="entry name" value="Aldehyde oxidase/xanthine dehydrogenase, molybdopterin binding domain"/>
    <property type="match status" value="4"/>
</dbReference>
<dbReference type="SUPFAM" id="SSF54665">
    <property type="entry name" value="CO dehydrogenase molybdoprotein N-domain-like"/>
    <property type="match status" value="1"/>
</dbReference>
<dbReference type="InterPro" id="IPR046867">
    <property type="entry name" value="AldOxase/xan_DH_MoCoBD2"/>
</dbReference>
<keyword evidence="5" id="KW-1185">Reference proteome</keyword>
<dbReference type="SMART" id="SM01008">
    <property type="entry name" value="Ald_Xan_dh_C"/>
    <property type="match status" value="1"/>
</dbReference>
<dbReference type="Proteomes" id="UP000005439">
    <property type="component" value="Chromosome"/>
</dbReference>
<dbReference type="InterPro" id="IPR008274">
    <property type="entry name" value="AldOxase/xan_DH_MoCoBD1"/>
</dbReference>
<dbReference type="GO" id="GO:0005506">
    <property type="term" value="F:iron ion binding"/>
    <property type="evidence" value="ECO:0007669"/>
    <property type="project" value="InterPro"/>
</dbReference>
<evidence type="ECO:0000256" key="1">
    <source>
        <dbReference type="ARBA" id="ARBA00022505"/>
    </source>
</evidence>
<evidence type="ECO:0000313" key="4">
    <source>
        <dbReference type="EMBL" id="AEW04489.1"/>
    </source>
</evidence>
<dbReference type="PANTHER" id="PTHR11908:SF132">
    <property type="entry name" value="ALDEHYDE OXIDASE 1-RELATED"/>
    <property type="match status" value="1"/>
</dbReference>
<keyword evidence="1" id="KW-0500">Molybdenum</keyword>
<proteinExistence type="predicted"/>
<dbReference type="PANTHER" id="PTHR11908">
    <property type="entry name" value="XANTHINE DEHYDROGENASE"/>
    <property type="match status" value="1"/>
</dbReference>
<dbReference type="PATRIC" id="fig|679936.5.peg.1046"/>
<dbReference type="InterPro" id="IPR037165">
    <property type="entry name" value="AldOxase/xan_DH_Mopterin-bd_sf"/>
</dbReference>